<protein>
    <recommendedName>
        <fullName evidence="3">Pyridoxamine 5'-phosphate oxidase family protein</fullName>
    </recommendedName>
</protein>
<proteinExistence type="predicted"/>
<sequence length="180" mass="20196">MRKAHKRITDFALILDLLNRCPVGRLGTVGRDGWPNVKPLNFVWHEGRIYFHCALEGEKLDDIRHDDRACFEVDLPIAYVKGGPDNPCRAEYLYRSVILRGRAQLVEAEREKALALDCLMRKYQPEGGYGSYAPEKLAITGVVRLEVEEIVGKEELGKGELRERALAALAAGTPLPVVLE</sequence>
<dbReference type="RefSeq" id="WP_282000503.1">
    <property type="nucleotide sequence ID" value="NZ_AP027151.1"/>
</dbReference>
<dbReference type="InterPro" id="IPR012349">
    <property type="entry name" value="Split_barrel_FMN-bd"/>
</dbReference>
<evidence type="ECO:0008006" key="3">
    <source>
        <dbReference type="Google" id="ProtNLM"/>
    </source>
</evidence>
<organism evidence="1 2">
    <name type="scientific">Geotalea uraniireducens</name>
    <dbReference type="NCBI Taxonomy" id="351604"/>
    <lineage>
        <taxon>Bacteria</taxon>
        <taxon>Pseudomonadati</taxon>
        <taxon>Thermodesulfobacteriota</taxon>
        <taxon>Desulfuromonadia</taxon>
        <taxon>Geobacterales</taxon>
        <taxon>Geobacteraceae</taxon>
        <taxon>Geotalea</taxon>
    </lineage>
</organism>
<dbReference type="PANTHER" id="PTHR34071">
    <property type="entry name" value="5-NITROIMIDAZOLE ANTIBIOTICS RESISTANCE PROTEIN, NIMA-FAMILY-RELATED PROTEIN-RELATED"/>
    <property type="match status" value="1"/>
</dbReference>
<dbReference type="Proteomes" id="UP001317705">
    <property type="component" value="Chromosome"/>
</dbReference>
<evidence type="ECO:0000313" key="2">
    <source>
        <dbReference type="Proteomes" id="UP001317705"/>
    </source>
</evidence>
<keyword evidence="2" id="KW-1185">Reference proteome</keyword>
<name>A0ABN6VY20_9BACT</name>
<dbReference type="PANTHER" id="PTHR34071:SF2">
    <property type="entry name" value="FLAVIN-NUCLEOTIDE-BINDING PROTEIN"/>
    <property type="match status" value="1"/>
</dbReference>
<reference evidence="1 2" key="1">
    <citation type="submission" date="2022-12" db="EMBL/GenBank/DDBJ databases">
        <title>Polyphasic characterization of Geotalea uranireducens NIT-SL11 newly isolated from a complex of sewage sludge and microbially reduced graphene oxide.</title>
        <authorList>
            <person name="Xie L."/>
            <person name="Yoshida N."/>
            <person name="Meng L."/>
        </authorList>
    </citation>
    <scope>NUCLEOTIDE SEQUENCE [LARGE SCALE GENOMIC DNA]</scope>
    <source>
        <strain evidence="1 2">NIT-SL11</strain>
    </source>
</reference>
<dbReference type="EMBL" id="AP027151">
    <property type="protein sequence ID" value="BDV44399.1"/>
    <property type="molecule type" value="Genomic_DNA"/>
</dbReference>
<gene>
    <name evidence="1" type="ORF">GURASL_33220</name>
</gene>
<accession>A0ABN6VY20</accession>
<dbReference type="Gene3D" id="2.30.110.10">
    <property type="entry name" value="Electron Transport, Fmn-binding Protein, Chain A"/>
    <property type="match status" value="1"/>
</dbReference>
<dbReference type="InterPro" id="IPR024747">
    <property type="entry name" value="Pyridox_Oxase-rel"/>
</dbReference>
<evidence type="ECO:0000313" key="1">
    <source>
        <dbReference type="EMBL" id="BDV44399.1"/>
    </source>
</evidence>
<dbReference type="SUPFAM" id="SSF50475">
    <property type="entry name" value="FMN-binding split barrel"/>
    <property type="match status" value="1"/>
</dbReference>
<dbReference type="Pfam" id="PF12900">
    <property type="entry name" value="Pyridox_ox_2"/>
    <property type="match status" value="1"/>
</dbReference>